<dbReference type="Proteomes" id="UP000046395">
    <property type="component" value="Unassembled WGS sequence"/>
</dbReference>
<evidence type="ECO:0000313" key="14">
    <source>
        <dbReference type="WBParaSite" id="TMUE_2000010666.1"/>
    </source>
</evidence>
<keyword evidence="5" id="KW-0210">Decarboxylase</keyword>
<organism evidence="13 14">
    <name type="scientific">Trichuris muris</name>
    <name type="common">Mouse whipworm</name>
    <dbReference type="NCBI Taxonomy" id="70415"/>
    <lineage>
        <taxon>Eukaryota</taxon>
        <taxon>Metazoa</taxon>
        <taxon>Ecdysozoa</taxon>
        <taxon>Nematoda</taxon>
        <taxon>Enoplea</taxon>
        <taxon>Dorylaimia</taxon>
        <taxon>Trichinellida</taxon>
        <taxon>Trichuridae</taxon>
        <taxon>Trichuris</taxon>
    </lineage>
</organism>
<dbReference type="InterPro" id="IPR015424">
    <property type="entry name" value="PyrdxlP-dep_Trfase"/>
</dbReference>
<evidence type="ECO:0000256" key="6">
    <source>
        <dbReference type="ARBA" id="ARBA00022898"/>
    </source>
</evidence>
<accession>A0A5S6QTG2</accession>
<dbReference type="GO" id="GO:0030170">
    <property type="term" value="F:pyridoxal phosphate binding"/>
    <property type="evidence" value="ECO:0007669"/>
    <property type="project" value="InterPro"/>
</dbReference>
<evidence type="ECO:0000256" key="8">
    <source>
        <dbReference type="ARBA" id="ARBA00038886"/>
    </source>
</evidence>
<dbReference type="CDD" id="cd06450">
    <property type="entry name" value="DOPA_deC_like"/>
    <property type="match status" value="1"/>
</dbReference>
<dbReference type="FunFam" id="1.20.1340.10:FF:000001">
    <property type="entry name" value="Histidine decarboxylase"/>
    <property type="match status" value="1"/>
</dbReference>
<evidence type="ECO:0000256" key="1">
    <source>
        <dbReference type="ARBA" id="ARBA00001933"/>
    </source>
</evidence>
<evidence type="ECO:0000313" key="13">
    <source>
        <dbReference type="Proteomes" id="UP000046395"/>
    </source>
</evidence>
<evidence type="ECO:0000256" key="7">
    <source>
        <dbReference type="ARBA" id="ARBA00023239"/>
    </source>
</evidence>
<dbReference type="PANTHER" id="PTHR11999">
    <property type="entry name" value="GROUP II PYRIDOXAL-5-PHOSPHATE DECARBOXYLASE"/>
    <property type="match status" value="1"/>
</dbReference>
<dbReference type="InterPro" id="IPR010977">
    <property type="entry name" value="Aromatic_deC"/>
</dbReference>
<dbReference type="AlphaFoldDB" id="A0A5S6QTG2"/>
<dbReference type="GO" id="GO:0042427">
    <property type="term" value="P:serotonin biosynthetic process"/>
    <property type="evidence" value="ECO:0007669"/>
    <property type="project" value="TreeGrafter"/>
</dbReference>
<evidence type="ECO:0000256" key="10">
    <source>
        <dbReference type="ARBA" id="ARBA00041275"/>
    </source>
</evidence>
<dbReference type="InterPro" id="IPR015421">
    <property type="entry name" value="PyrdxlP-dep_Trfase_major"/>
</dbReference>
<dbReference type="Pfam" id="PF00282">
    <property type="entry name" value="Pyridoxal_deC"/>
    <property type="match status" value="1"/>
</dbReference>
<dbReference type="WBParaSite" id="TMUE_2000010666.1">
    <property type="protein sequence ID" value="TMUE_2000010666.1"/>
    <property type="gene ID" value="WBGene00301050"/>
</dbReference>
<protein>
    <recommendedName>
        <fullName evidence="9">Aromatic-L-amino-acid decarboxylase</fullName>
        <ecNumber evidence="8">4.1.1.28</ecNumber>
    </recommendedName>
    <alternativeName>
        <fullName evidence="10">DOPA decarboxylase</fullName>
    </alternativeName>
</protein>
<comment type="subunit">
    <text evidence="3">Homodimer.</text>
</comment>
<dbReference type="FunFam" id="3.40.640.10:FF:000025">
    <property type="entry name" value="Histidine decarboxylase"/>
    <property type="match status" value="1"/>
</dbReference>
<evidence type="ECO:0000256" key="5">
    <source>
        <dbReference type="ARBA" id="ARBA00022793"/>
    </source>
</evidence>
<dbReference type="PANTHER" id="PTHR11999:SF167">
    <property type="entry name" value="AROMATIC-L-AMINO-ACID DECARBOXYLASE"/>
    <property type="match status" value="1"/>
</dbReference>
<dbReference type="GO" id="GO:0004058">
    <property type="term" value="F:aromatic-L-amino-acid decarboxylase activity"/>
    <property type="evidence" value="ECO:0007669"/>
    <property type="project" value="UniProtKB-EC"/>
</dbReference>
<evidence type="ECO:0000256" key="11">
    <source>
        <dbReference type="PIRSR" id="PIRSR602129-50"/>
    </source>
</evidence>
<comment type="cofactor">
    <cofactor evidence="1 11 12">
        <name>pyridoxal 5'-phosphate</name>
        <dbReference type="ChEBI" id="CHEBI:597326"/>
    </cofactor>
</comment>
<dbReference type="Gene3D" id="1.20.1340.10">
    <property type="entry name" value="dopa decarboxylase, N-terminal domain"/>
    <property type="match status" value="1"/>
</dbReference>
<evidence type="ECO:0000256" key="12">
    <source>
        <dbReference type="RuleBase" id="RU000382"/>
    </source>
</evidence>
<keyword evidence="13" id="KW-1185">Reference proteome</keyword>
<dbReference type="GO" id="GO:0005737">
    <property type="term" value="C:cytoplasm"/>
    <property type="evidence" value="ECO:0007669"/>
    <property type="project" value="TreeGrafter"/>
</dbReference>
<dbReference type="STRING" id="70415.A0A5S6QTG2"/>
<keyword evidence="7 12" id="KW-0456">Lyase</keyword>
<dbReference type="PRINTS" id="PR00800">
    <property type="entry name" value="YHDCRBOXLASE"/>
</dbReference>
<sequence length="479" mass="53678">MDAEEFRKWGKFMIDYVADYWSTLRTRKPYAGVKPGYLRQLVPRNAPDKGESWESIFADLENVIMEGVTHWHHPCFFAYFPTGNSYPSVIGDILSSGIAALGFTWASSPAYTELEMAMMDWLAKMIGLPEKFLYTHSGPGGGIIQGSASECVHLSMMAARKWVLRDSTDGQDSGKLVAYASEQAHSSVERAALLNCVKFCPVKSDDLCRMTAAALEEAIQKDKEAGLIPFFVCATLGTTASGAVDCLAEIGPLCSNIGVWLHVDGAYGASAAICHEYRWIMQGIEYADTITQNPHKALMVNFDCSAFWMKDCRRIEQVCSVNPQYLNYQQQGTCPDLKNLSVPLGRRFRALKLWFTIRIYGIEGLRKNFRKYCTMAQYFSSLVIKDPRFEIFQPIAFGVVCLRMKGSNEINEKLAHMLIEARDIHFVTVTLHGKFYIRISISSSATEMSDMDFTWMKIRLGADEVLHASTDICNSEAVA</sequence>
<dbReference type="GO" id="GO:0006520">
    <property type="term" value="P:amino acid metabolic process"/>
    <property type="evidence" value="ECO:0007669"/>
    <property type="project" value="InterPro"/>
</dbReference>
<evidence type="ECO:0000256" key="9">
    <source>
        <dbReference type="ARBA" id="ARBA00040968"/>
    </source>
</evidence>
<dbReference type="SUPFAM" id="SSF53383">
    <property type="entry name" value="PLP-dependent transferases"/>
    <property type="match status" value="1"/>
</dbReference>
<reference evidence="14" key="1">
    <citation type="submission" date="2019-12" db="UniProtKB">
        <authorList>
            <consortium name="WormBaseParasite"/>
        </authorList>
    </citation>
    <scope>IDENTIFICATION</scope>
</reference>
<evidence type="ECO:0000256" key="3">
    <source>
        <dbReference type="ARBA" id="ARBA00011738"/>
    </source>
</evidence>
<dbReference type="InterPro" id="IPR015422">
    <property type="entry name" value="PyrdxlP-dep_Trfase_small"/>
</dbReference>
<keyword evidence="6 11" id="KW-0663">Pyridoxal phosphate</keyword>
<keyword evidence="4" id="KW-0127">Catecholamine biosynthesis</keyword>
<evidence type="ECO:0000256" key="4">
    <source>
        <dbReference type="ARBA" id="ARBA00022584"/>
    </source>
</evidence>
<dbReference type="InterPro" id="IPR002129">
    <property type="entry name" value="PyrdxlP-dep_de-COase"/>
</dbReference>
<comment type="similarity">
    <text evidence="2 12">Belongs to the group II decarboxylase family.</text>
</comment>
<proteinExistence type="inferred from homology"/>
<dbReference type="Gene3D" id="3.40.640.10">
    <property type="entry name" value="Type I PLP-dependent aspartate aminotransferase-like (Major domain)"/>
    <property type="match status" value="1"/>
</dbReference>
<name>A0A5S6QTG2_TRIMR</name>
<evidence type="ECO:0000256" key="2">
    <source>
        <dbReference type="ARBA" id="ARBA00009533"/>
    </source>
</evidence>
<dbReference type="Gene3D" id="3.90.1150.10">
    <property type="entry name" value="Aspartate Aminotransferase, domain 1"/>
    <property type="match status" value="1"/>
</dbReference>
<dbReference type="EC" id="4.1.1.28" evidence="8"/>
<dbReference type="GO" id="GO:0019752">
    <property type="term" value="P:carboxylic acid metabolic process"/>
    <property type="evidence" value="ECO:0007669"/>
    <property type="project" value="InterPro"/>
</dbReference>
<dbReference type="GO" id="GO:0042423">
    <property type="term" value="P:catecholamine biosynthetic process"/>
    <property type="evidence" value="ECO:0007669"/>
    <property type="project" value="UniProtKB-KW"/>
</dbReference>
<feature type="modified residue" description="N6-(pyridoxal phosphate)lysine" evidence="11">
    <location>
        <position position="296"/>
    </location>
</feature>